<dbReference type="InterPro" id="IPR032466">
    <property type="entry name" value="Metal_Hydrolase"/>
</dbReference>
<dbReference type="Proteomes" id="UP000000657">
    <property type="component" value="Chromosome"/>
</dbReference>
<dbReference type="STRING" id="326424.FRAAL2524"/>
<reference evidence="2 3" key="1">
    <citation type="journal article" date="2007" name="Genome Res.">
        <title>Genome characteristics of facultatively symbiotic Frankia sp. strains reflect host range and host plant biogeography.</title>
        <authorList>
            <person name="Normand P."/>
            <person name="Lapierre P."/>
            <person name="Tisa L.S."/>
            <person name="Gogarten J.P."/>
            <person name="Alloisio N."/>
            <person name="Bagnarol E."/>
            <person name="Bassi C.A."/>
            <person name="Berry A.M."/>
            <person name="Bickhart D.M."/>
            <person name="Choisne N."/>
            <person name="Couloux A."/>
            <person name="Cournoyer B."/>
            <person name="Cruveiller S."/>
            <person name="Daubin V."/>
            <person name="Demange N."/>
            <person name="Francino M.P."/>
            <person name="Goltsman E."/>
            <person name="Huang Y."/>
            <person name="Kopp O.R."/>
            <person name="Labarre L."/>
            <person name="Lapidus A."/>
            <person name="Lavire C."/>
            <person name="Marechal J."/>
            <person name="Martinez M."/>
            <person name="Mastronunzio J.E."/>
            <person name="Mullin B.C."/>
            <person name="Niemann J."/>
            <person name="Pujic P."/>
            <person name="Rawnsley T."/>
            <person name="Rouy Z."/>
            <person name="Schenowitz C."/>
            <person name="Sellstedt A."/>
            <person name="Tavares F."/>
            <person name="Tomkins J.P."/>
            <person name="Vallenet D."/>
            <person name="Valverde C."/>
            <person name="Wall L.G."/>
            <person name="Wang Y."/>
            <person name="Medigue C."/>
            <person name="Benson D.R."/>
        </authorList>
    </citation>
    <scope>NUCLEOTIDE SEQUENCE [LARGE SCALE GENOMIC DNA]</scope>
    <source>
        <strain evidence="3">DSM 45986 / CECT 9034 / ACN14a</strain>
    </source>
</reference>
<dbReference type="Gene3D" id="3.20.20.140">
    <property type="entry name" value="Metal-dependent hydrolases"/>
    <property type="match status" value="1"/>
</dbReference>
<dbReference type="PANTHER" id="PTHR42889">
    <property type="entry name" value="BLR3681 PROTEIN"/>
    <property type="match status" value="1"/>
</dbReference>
<keyword evidence="3" id="KW-1185">Reference proteome</keyword>
<evidence type="ECO:0000259" key="1">
    <source>
        <dbReference type="Pfam" id="PF04909"/>
    </source>
</evidence>
<dbReference type="PANTHER" id="PTHR42889:SF1">
    <property type="entry name" value="BLR3681 PROTEIN"/>
    <property type="match status" value="1"/>
</dbReference>
<protein>
    <recommendedName>
        <fullName evidence="1">Amidohydrolase-related domain-containing protein</fullName>
    </recommendedName>
</protein>
<proteinExistence type="predicted"/>
<feature type="domain" description="Amidohydrolase-related" evidence="1">
    <location>
        <begin position="105"/>
        <end position="341"/>
    </location>
</feature>
<evidence type="ECO:0000313" key="2">
    <source>
        <dbReference type="EMBL" id="CAJ61171.1"/>
    </source>
</evidence>
<organism evidence="2 3">
    <name type="scientific">Frankia alni (strain DSM 45986 / CECT 9034 / ACN14a)</name>
    <dbReference type="NCBI Taxonomy" id="326424"/>
    <lineage>
        <taxon>Bacteria</taxon>
        <taxon>Bacillati</taxon>
        <taxon>Actinomycetota</taxon>
        <taxon>Actinomycetes</taxon>
        <taxon>Frankiales</taxon>
        <taxon>Frankiaceae</taxon>
        <taxon>Frankia</taxon>
    </lineage>
</organism>
<dbReference type="AlphaFoldDB" id="Q0RMS6"/>
<dbReference type="HOGENOM" id="CLU_043951_0_0_11"/>
<sequence>MVGNMRPIFRREAKMQDEFFVIDGVAHTFDMSEANMASPEYADALRRLQASFFAGQPAGYDLDAEATLRDWTVEETADILFRESHTDVAVFHPVPIFFFKDGYSSVDKAVAATRRWPNRFIGSYIAIDPLRPDPLGEMERQVELLDNPVGLKLYPVSYHEGDVTPWRMDDPTIGFPLYEKARELGLTCVATHKSLPMGPSPSGGDAFSPIDVEGAAAAFPDLNFSIVHGGLSFVEETAWLLARFPNIWVNLETMNLVLTMRPSVFGELLAGLLGVAGEDALNRIYWASGAMNSHPRPGLEAFVDFQFTEEQMARHGIFFPVPQLTREHKKAILSGNIARLHGWDVDALAAGIKGDEFDLAQGAPLPIPYSTTPLKDAVTTPLPEGTCVA</sequence>
<dbReference type="SUPFAM" id="SSF51556">
    <property type="entry name" value="Metallo-dependent hydrolases"/>
    <property type="match status" value="1"/>
</dbReference>
<gene>
    <name evidence="2" type="ordered locus">FRAAL2524</name>
</gene>
<dbReference type="Pfam" id="PF04909">
    <property type="entry name" value="Amidohydro_2"/>
    <property type="match status" value="1"/>
</dbReference>
<dbReference type="InterPro" id="IPR006680">
    <property type="entry name" value="Amidohydro-rel"/>
</dbReference>
<dbReference type="KEGG" id="fal:FRAAL2524"/>
<evidence type="ECO:0000313" key="3">
    <source>
        <dbReference type="Proteomes" id="UP000000657"/>
    </source>
</evidence>
<dbReference type="GO" id="GO:0016787">
    <property type="term" value="F:hydrolase activity"/>
    <property type="evidence" value="ECO:0007669"/>
    <property type="project" value="InterPro"/>
</dbReference>
<name>Q0RMS6_FRAAA</name>
<accession>Q0RMS6</accession>
<dbReference type="EMBL" id="CT573213">
    <property type="protein sequence ID" value="CAJ61171.1"/>
    <property type="molecule type" value="Genomic_DNA"/>
</dbReference>
<dbReference type="eggNOG" id="COG2159">
    <property type="taxonomic scope" value="Bacteria"/>
</dbReference>